<dbReference type="InterPro" id="IPR036249">
    <property type="entry name" value="Thioredoxin-like_sf"/>
</dbReference>
<evidence type="ECO:0000313" key="2">
    <source>
        <dbReference type="EMBL" id="KAB1857852.1"/>
    </source>
</evidence>
<gene>
    <name evidence="2" type="ORF">F4W09_03700</name>
</gene>
<evidence type="ECO:0000313" key="3">
    <source>
        <dbReference type="Proteomes" id="UP000325788"/>
    </source>
</evidence>
<dbReference type="PANTHER" id="PTHR42673:SF4">
    <property type="entry name" value="MALEYLACETOACETATE ISOMERASE"/>
    <property type="match status" value="1"/>
</dbReference>
<accession>A0A5N4WMS3</accession>
<dbReference type="CDD" id="cd00570">
    <property type="entry name" value="GST_N_family"/>
    <property type="match status" value="1"/>
</dbReference>
<dbReference type="PROSITE" id="PS50404">
    <property type="entry name" value="GST_NTER"/>
    <property type="match status" value="1"/>
</dbReference>
<dbReference type="Gene3D" id="3.40.30.10">
    <property type="entry name" value="Glutaredoxin"/>
    <property type="match status" value="1"/>
</dbReference>
<dbReference type="SUPFAM" id="SSF52833">
    <property type="entry name" value="Thioredoxin-like"/>
    <property type="match status" value="1"/>
</dbReference>
<dbReference type="RefSeq" id="WP_016167533.1">
    <property type="nucleotide sequence ID" value="NZ_BBNK01000004.1"/>
</dbReference>
<proteinExistence type="predicted"/>
<comment type="caution">
    <text evidence="2">The sequence shown here is derived from an EMBL/GenBank/DDBJ whole genome shotgun (WGS) entry which is preliminary data.</text>
</comment>
<sequence length="256" mass="29829">MRILYQFPLSHYCEKARWLLDHKQLDFVAQNLIPGVHRAFAQLKTGQNKLPILRDNEHWVADSTQIALYLDQTYPEHALLRADPHLREAALEINALASELGLHVRRWGLAQSLSESDETLDIMIGEKGYLRQFEKFSKPILRTLVSKSYQLDAEKVEYSKHQMEQLISVLNQKLLENDGRYFVGERLGFADISVCSMLAPLLEIAGTPWEREEDYISGSSEDFYIFKHQLLDLPLGQYVQRIYYTERNARVDWRGM</sequence>
<organism evidence="2 3">
    <name type="scientific">Acinetobacter tandoii</name>
    <dbReference type="NCBI Taxonomy" id="202954"/>
    <lineage>
        <taxon>Bacteria</taxon>
        <taxon>Pseudomonadati</taxon>
        <taxon>Pseudomonadota</taxon>
        <taxon>Gammaproteobacteria</taxon>
        <taxon>Moraxellales</taxon>
        <taxon>Moraxellaceae</taxon>
        <taxon>Acinetobacter</taxon>
    </lineage>
</organism>
<dbReference type="GO" id="GO:0016034">
    <property type="term" value="F:maleylacetoacetate isomerase activity"/>
    <property type="evidence" value="ECO:0007669"/>
    <property type="project" value="TreeGrafter"/>
</dbReference>
<dbReference type="AlphaFoldDB" id="A0A5N4WMS3"/>
<protein>
    <submittedName>
        <fullName evidence="2">Glutathione S-transferase family protein</fullName>
    </submittedName>
</protein>
<dbReference type="Pfam" id="PF14497">
    <property type="entry name" value="GST_C_3"/>
    <property type="match status" value="1"/>
</dbReference>
<reference evidence="2 3" key="1">
    <citation type="submission" date="2019-09" db="EMBL/GenBank/DDBJ databases">
        <title>Draft genome sequence of Acinetobacter tandoii W4-4-4 isolated from environmental water sample.</title>
        <authorList>
            <person name="Wee S.K."/>
            <person name="Yan B."/>
            <person name="Mustaffa S.B."/>
            <person name="Yap E.P.H."/>
        </authorList>
    </citation>
    <scope>NUCLEOTIDE SEQUENCE [LARGE SCALE GENOMIC DNA]</scope>
    <source>
        <strain evidence="2 3">W4-4-4</strain>
    </source>
</reference>
<feature type="domain" description="GST N-terminal" evidence="1">
    <location>
        <begin position="1"/>
        <end position="78"/>
    </location>
</feature>
<dbReference type="Proteomes" id="UP000325788">
    <property type="component" value="Unassembled WGS sequence"/>
</dbReference>
<name>A0A5N4WMS3_9GAMM</name>
<dbReference type="GO" id="GO:0006559">
    <property type="term" value="P:L-phenylalanine catabolic process"/>
    <property type="evidence" value="ECO:0007669"/>
    <property type="project" value="TreeGrafter"/>
</dbReference>
<dbReference type="InterPro" id="IPR004046">
    <property type="entry name" value="GST_C"/>
</dbReference>
<evidence type="ECO:0000259" key="1">
    <source>
        <dbReference type="PROSITE" id="PS50404"/>
    </source>
</evidence>
<dbReference type="GO" id="GO:0006749">
    <property type="term" value="P:glutathione metabolic process"/>
    <property type="evidence" value="ECO:0007669"/>
    <property type="project" value="TreeGrafter"/>
</dbReference>
<dbReference type="Pfam" id="PF13417">
    <property type="entry name" value="GST_N_3"/>
    <property type="match status" value="1"/>
</dbReference>
<dbReference type="InterPro" id="IPR036282">
    <property type="entry name" value="Glutathione-S-Trfase_C_sf"/>
</dbReference>
<dbReference type="InterPro" id="IPR004045">
    <property type="entry name" value="Glutathione_S-Trfase_N"/>
</dbReference>
<dbReference type="Gene3D" id="1.20.1050.10">
    <property type="match status" value="1"/>
</dbReference>
<dbReference type="PANTHER" id="PTHR42673">
    <property type="entry name" value="MALEYLACETOACETATE ISOMERASE"/>
    <property type="match status" value="1"/>
</dbReference>
<dbReference type="SUPFAM" id="SSF47616">
    <property type="entry name" value="GST C-terminal domain-like"/>
    <property type="match status" value="1"/>
</dbReference>
<keyword evidence="2" id="KW-0808">Transferase</keyword>
<dbReference type="GO" id="GO:0004364">
    <property type="term" value="F:glutathione transferase activity"/>
    <property type="evidence" value="ECO:0007669"/>
    <property type="project" value="TreeGrafter"/>
</dbReference>
<dbReference type="EMBL" id="VXLD01000002">
    <property type="protein sequence ID" value="KAB1857852.1"/>
    <property type="molecule type" value="Genomic_DNA"/>
</dbReference>